<accession>Q2SBS3</accession>
<dbReference type="OrthoDB" id="9758568at2"/>
<dbReference type="PROSITE" id="PS51786">
    <property type="entry name" value="LON_PROTEOLYTIC"/>
    <property type="match status" value="1"/>
</dbReference>
<dbReference type="InterPro" id="IPR027065">
    <property type="entry name" value="Lon_Prtase"/>
</dbReference>
<dbReference type="Pfam" id="PF05362">
    <property type="entry name" value="Lon_C"/>
    <property type="match status" value="1"/>
</dbReference>
<dbReference type="GO" id="GO:0030163">
    <property type="term" value="P:protein catabolic process"/>
    <property type="evidence" value="ECO:0007669"/>
    <property type="project" value="InterPro"/>
</dbReference>
<dbReference type="PANTHER" id="PTHR10046">
    <property type="entry name" value="ATP DEPENDENT LON PROTEASE FAMILY MEMBER"/>
    <property type="match status" value="1"/>
</dbReference>
<dbReference type="Gene3D" id="1.10.8.60">
    <property type="match status" value="1"/>
</dbReference>
<sequence>MSKKKPLPIQSLYKPCLTKDFKFSSTRALEPLEGILGQNRAQEAVQFAISMADAGYNIYAIGRNGLGKRTMIMRFLEKKRSEAVASDWCYVNNFDDVRSPKVLRLPAGLGMPLKKDLEQLLVRLQKGIPQAFDNESYYERAEQIKNELSQKQEKSLSRIANAAKKQQISLTVTTPGGYRLVATDGEKPYSAETFAELPEARQQEFEDAINKLEKKLRTVLRRLSQWEQEYADKQQALNEEIALAVSQHLIDNLKKKYREHLEVVEHLEHIQADLLKNVEIFLDDGEEQAALAAATMDNKLPRRYQVNVMVHHDANGNAPIVVEDNPNYFNLFGAVENVTYKGTVFTDFTLIRPGALHRANGGYLLMDAVKVLEQPFVWDAIKRTLRSGNVTMNALEKEITLSGTISLEPEPMPLEVKIVLFGDRDTYLLLQQYDPDFGELFKVTADFESEISRTPETQMHYARFITSLVREKGLMPCDRYAVMRILEHSARVAEDQNRLSLHAADIANLLRESNYWANEAKAKMIHSEHVDKALRSAEYRSSRIRDQVFDSIRDGTTLISTIGEKVGQINALSVLSTGDHEFGVPSRVTATTHYGDGEVIDIERDVKLAGAIHSKGMMILSAYLASIFGKNGPIRISASIAFEQSYSEVDGDSASMAEFCAIISSISDAPIKQNIAITGSMNQFGDSQPVGGVNEKIEGFFETCCIKGLSGEQGVIIPASNEHNLMLNKRVLDACKEKKFFIYSVRNVGEALEILTGLRVGQPNEKGTYSRNTLFGMVQQKLKQLKMAERRH</sequence>
<dbReference type="Pfam" id="PF13654">
    <property type="entry name" value="AAA_32"/>
    <property type="match status" value="1"/>
</dbReference>
<dbReference type="EC" id="3.4.21.53" evidence="2"/>
<dbReference type="GO" id="GO:0006508">
    <property type="term" value="P:proteolysis"/>
    <property type="evidence" value="ECO:0007669"/>
    <property type="project" value="UniProtKB-KW"/>
</dbReference>
<evidence type="ECO:0000259" key="4">
    <source>
        <dbReference type="PROSITE" id="PS51786"/>
    </source>
</evidence>
<comment type="similarity">
    <text evidence="2">Belongs to the peptidase S16 family.</text>
</comment>
<organism evidence="5 6">
    <name type="scientific">Hahella chejuensis (strain KCTC 2396)</name>
    <dbReference type="NCBI Taxonomy" id="349521"/>
    <lineage>
        <taxon>Bacteria</taxon>
        <taxon>Pseudomonadati</taxon>
        <taxon>Pseudomonadota</taxon>
        <taxon>Gammaproteobacteria</taxon>
        <taxon>Oceanospirillales</taxon>
        <taxon>Hahellaceae</taxon>
        <taxon>Hahella</taxon>
    </lineage>
</organism>
<protein>
    <recommendedName>
        <fullName evidence="2">endopeptidase La</fullName>
        <ecNumber evidence="2">3.4.21.53</ecNumber>
    </recommendedName>
</protein>
<keyword evidence="2" id="KW-0378">Hydrolase</keyword>
<keyword evidence="3" id="KW-0175">Coiled coil</keyword>
<dbReference type="KEGG" id="hch:HCH_05226"/>
<evidence type="ECO:0000256" key="3">
    <source>
        <dbReference type="SAM" id="Coils"/>
    </source>
</evidence>
<evidence type="ECO:0000313" key="6">
    <source>
        <dbReference type="Proteomes" id="UP000000238"/>
    </source>
</evidence>
<evidence type="ECO:0000256" key="2">
    <source>
        <dbReference type="PROSITE-ProRule" id="PRU01122"/>
    </source>
</evidence>
<dbReference type="EMBL" id="CP000155">
    <property type="protein sequence ID" value="ABC31901.1"/>
    <property type="molecule type" value="Genomic_DNA"/>
</dbReference>
<dbReference type="SUPFAM" id="SSF54211">
    <property type="entry name" value="Ribosomal protein S5 domain 2-like"/>
    <property type="match status" value="1"/>
</dbReference>
<dbReference type="PRINTS" id="PR00830">
    <property type="entry name" value="ENDOLAPTASE"/>
</dbReference>
<dbReference type="InterPro" id="IPR020568">
    <property type="entry name" value="Ribosomal_Su5_D2-typ_SF"/>
</dbReference>
<evidence type="ECO:0000256" key="1">
    <source>
        <dbReference type="ARBA" id="ARBA00022670"/>
    </source>
</evidence>
<dbReference type="SUPFAM" id="SSF52540">
    <property type="entry name" value="P-loop containing nucleoside triphosphate hydrolases"/>
    <property type="match status" value="1"/>
</dbReference>
<dbReference type="Pfam" id="PF20436">
    <property type="entry name" value="LonB_AAA-LID"/>
    <property type="match status" value="1"/>
</dbReference>
<dbReference type="Pfam" id="PF20437">
    <property type="entry name" value="LonC_helical"/>
    <property type="match status" value="1"/>
</dbReference>
<dbReference type="GO" id="GO:0005524">
    <property type="term" value="F:ATP binding"/>
    <property type="evidence" value="ECO:0007669"/>
    <property type="project" value="InterPro"/>
</dbReference>
<dbReference type="RefSeq" id="WP_011398965.1">
    <property type="nucleotide sequence ID" value="NC_007645.1"/>
</dbReference>
<dbReference type="eggNOG" id="COG1067">
    <property type="taxonomic scope" value="Bacteria"/>
</dbReference>
<feature type="domain" description="Lon proteolytic" evidence="4">
    <location>
        <begin position="563"/>
        <end position="758"/>
    </location>
</feature>
<dbReference type="InterPro" id="IPR046844">
    <property type="entry name" value="Lon-like_helical"/>
</dbReference>
<dbReference type="Gene3D" id="3.30.230.10">
    <property type="match status" value="1"/>
</dbReference>
<dbReference type="InterPro" id="IPR041699">
    <property type="entry name" value="AAA_32"/>
</dbReference>
<keyword evidence="2" id="KW-0720">Serine protease</keyword>
<dbReference type="InterPro" id="IPR008269">
    <property type="entry name" value="Lon_proteolytic"/>
</dbReference>
<reference evidence="5 6" key="1">
    <citation type="journal article" date="2005" name="Nucleic Acids Res.">
        <title>Genomic blueprint of Hahella chejuensis, a marine microbe producing an algicidal agent.</title>
        <authorList>
            <person name="Jeong H."/>
            <person name="Yim J.H."/>
            <person name="Lee C."/>
            <person name="Choi S.-H."/>
            <person name="Park Y.K."/>
            <person name="Yoon S.H."/>
            <person name="Hur C.-G."/>
            <person name="Kang H.-Y."/>
            <person name="Kim D."/>
            <person name="Lee H.H."/>
            <person name="Park K.H."/>
            <person name="Park S.-H."/>
            <person name="Park H.-S."/>
            <person name="Lee H.K."/>
            <person name="Oh T.K."/>
            <person name="Kim J.F."/>
        </authorList>
    </citation>
    <scope>NUCLEOTIDE SEQUENCE [LARGE SCALE GENOMIC DNA]</scope>
    <source>
        <strain evidence="5 6">KCTC 2396</strain>
    </source>
</reference>
<keyword evidence="6" id="KW-1185">Reference proteome</keyword>
<proteinExistence type="inferred from homology"/>
<dbReference type="AlphaFoldDB" id="Q2SBS3"/>
<feature type="active site" evidence="2">
    <location>
        <position position="653"/>
    </location>
</feature>
<dbReference type="Gene3D" id="3.40.50.300">
    <property type="entry name" value="P-loop containing nucleotide triphosphate hydrolases"/>
    <property type="match status" value="2"/>
</dbReference>
<comment type="catalytic activity">
    <reaction evidence="2">
        <text>Hydrolysis of proteins in presence of ATP.</text>
        <dbReference type="EC" id="3.4.21.53"/>
    </reaction>
</comment>
<dbReference type="STRING" id="349521.HCH_05226"/>
<evidence type="ECO:0000313" key="5">
    <source>
        <dbReference type="EMBL" id="ABC31901.1"/>
    </source>
</evidence>
<dbReference type="GO" id="GO:0004252">
    <property type="term" value="F:serine-type endopeptidase activity"/>
    <property type="evidence" value="ECO:0007669"/>
    <property type="project" value="UniProtKB-UniRule"/>
</dbReference>
<keyword evidence="1 2" id="KW-0645">Protease</keyword>
<dbReference type="InterPro" id="IPR046843">
    <property type="entry name" value="LonB_AAA-LID"/>
</dbReference>
<feature type="active site" evidence="2">
    <location>
        <position position="696"/>
    </location>
</feature>
<gene>
    <name evidence="5" type="ordered locus">HCH_05226</name>
</gene>
<dbReference type="GO" id="GO:0004176">
    <property type="term" value="F:ATP-dependent peptidase activity"/>
    <property type="evidence" value="ECO:0007669"/>
    <property type="project" value="UniProtKB-UniRule"/>
</dbReference>
<dbReference type="Proteomes" id="UP000000238">
    <property type="component" value="Chromosome"/>
</dbReference>
<dbReference type="InterPro" id="IPR014721">
    <property type="entry name" value="Ribsml_uS5_D2-typ_fold_subgr"/>
</dbReference>
<dbReference type="HOGENOM" id="CLU_014785_0_1_6"/>
<feature type="coiled-coil region" evidence="3">
    <location>
        <begin position="202"/>
        <end position="270"/>
    </location>
</feature>
<dbReference type="InterPro" id="IPR027417">
    <property type="entry name" value="P-loop_NTPase"/>
</dbReference>
<name>Q2SBS3_HAHCH</name>